<feature type="chain" id="PRO_5045285393" evidence="1">
    <location>
        <begin position="22"/>
        <end position="160"/>
    </location>
</feature>
<evidence type="ECO:0000313" key="2">
    <source>
        <dbReference type="EMBL" id="MBU8545856.1"/>
    </source>
</evidence>
<dbReference type="PANTHER" id="PTHR37953">
    <property type="entry name" value="UPF0127 PROTEIN MJ1496"/>
    <property type="match status" value="1"/>
</dbReference>
<comment type="caution">
    <text evidence="2">The sequence shown here is derived from an EMBL/GenBank/DDBJ whole genome shotgun (WGS) entry which is preliminary data.</text>
</comment>
<feature type="signal peptide" evidence="1">
    <location>
        <begin position="1"/>
        <end position="21"/>
    </location>
</feature>
<organism evidence="2 3">
    <name type="scientific">Falsiroseomonas oleicola</name>
    <dbReference type="NCBI Taxonomy" id="2801474"/>
    <lineage>
        <taxon>Bacteria</taxon>
        <taxon>Pseudomonadati</taxon>
        <taxon>Pseudomonadota</taxon>
        <taxon>Alphaproteobacteria</taxon>
        <taxon>Acetobacterales</taxon>
        <taxon>Roseomonadaceae</taxon>
        <taxon>Falsiroseomonas</taxon>
    </lineage>
</organism>
<dbReference type="RefSeq" id="WP_216877877.1">
    <property type="nucleotide sequence ID" value="NZ_JAERQM010000006.1"/>
</dbReference>
<accession>A0ABS6HBY2</accession>
<name>A0ABS6HBY2_9PROT</name>
<keyword evidence="3" id="KW-1185">Reference proteome</keyword>
<keyword evidence="1" id="KW-0732">Signal</keyword>
<dbReference type="Proteomes" id="UP000689967">
    <property type="component" value="Unassembled WGS sequence"/>
</dbReference>
<dbReference type="PANTHER" id="PTHR37953:SF1">
    <property type="entry name" value="UPF0127 PROTEIN MJ1496"/>
    <property type="match status" value="1"/>
</dbReference>
<sequence length="160" mass="17544">MITRRPLLASLGLFAAGHALAQPGVDQPQPKLPTEPLVIVTRDGTRHAFQVEMAVSPDHQMIGLMFRPSVGANEGMLFDWGAPRESSMWMRNTIAALDMVFIAADGRIHRIAERTVPYSLTPVDSRGPVRATLELQAGITEKLDIRVGDRALHRIFGNAP</sequence>
<dbReference type="InterPro" id="IPR003795">
    <property type="entry name" value="DUF192"/>
</dbReference>
<evidence type="ECO:0000313" key="3">
    <source>
        <dbReference type="Proteomes" id="UP000689967"/>
    </source>
</evidence>
<dbReference type="Pfam" id="PF02643">
    <property type="entry name" value="DUF192"/>
    <property type="match status" value="1"/>
</dbReference>
<dbReference type="EMBL" id="JAERQM010000006">
    <property type="protein sequence ID" value="MBU8545856.1"/>
    <property type="molecule type" value="Genomic_DNA"/>
</dbReference>
<protein>
    <submittedName>
        <fullName evidence="2">DUF192 domain-containing protein</fullName>
    </submittedName>
</protein>
<evidence type="ECO:0000256" key="1">
    <source>
        <dbReference type="SAM" id="SignalP"/>
    </source>
</evidence>
<gene>
    <name evidence="2" type="ORF">JJQ90_19190</name>
</gene>
<proteinExistence type="predicted"/>
<reference evidence="2 3" key="1">
    <citation type="submission" date="2021-01" db="EMBL/GenBank/DDBJ databases">
        <title>Roseomonas sp. nov, a bacterium isolated from an oil production mixture in Yumen Oilfield.</title>
        <authorList>
            <person name="Wu D."/>
        </authorList>
    </citation>
    <scope>NUCLEOTIDE SEQUENCE [LARGE SCALE GENOMIC DNA]</scope>
    <source>
        <strain evidence="2 3">ROY-5-3</strain>
    </source>
</reference>